<evidence type="ECO:0000313" key="1">
    <source>
        <dbReference type="EMBL" id="SNS56706.1"/>
    </source>
</evidence>
<reference evidence="2" key="1">
    <citation type="submission" date="2017-06" db="EMBL/GenBank/DDBJ databases">
        <authorList>
            <person name="Varghese N."/>
            <person name="Submissions S."/>
        </authorList>
    </citation>
    <scope>NUCLEOTIDE SEQUENCE [LARGE SCALE GENOMIC DNA]</scope>
    <source>
        <strain evidence="2">DSM 46839</strain>
    </source>
</reference>
<keyword evidence="2" id="KW-1185">Reference proteome</keyword>
<proteinExistence type="predicted"/>
<sequence>MAELGAVAVTALLEEQARVWWLWSSVAAMPLR</sequence>
<organism evidence="1 2">
    <name type="scientific">Geodermatophilus pulveris</name>
    <dbReference type="NCBI Taxonomy" id="1564159"/>
    <lineage>
        <taxon>Bacteria</taxon>
        <taxon>Bacillati</taxon>
        <taxon>Actinomycetota</taxon>
        <taxon>Actinomycetes</taxon>
        <taxon>Geodermatophilales</taxon>
        <taxon>Geodermatophilaceae</taxon>
        <taxon>Geodermatophilus</taxon>
    </lineage>
</organism>
<dbReference type="AlphaFoldDB" id="A0A239FIB6"/>
<name>A0A239FIB6_9ACTN</name>
<dbReference type="Proteomes" id="UP000198373">
    <property type="component" value="Unassembled WGS sequence"/>
</dbReference>
<accession>A0A239FIB6</accession>
<gene>
    <name evidence="1" type="ORF">SAMN06893096_105108</name>
</gene>
<evidence type="ECO:0000313" key="2">
    <source>
        <dbReference type="Proteomes" id="UP000198373"/>
    </source>
</evidence>
<dbReference type="EMBL" id="FZOO01000005">
    <property type="protein sequence ID" value="SNS56706.1"/>
    <property type="molecule type" value="Genomic_DNA"/>
</dbReference>
<protein>
    <submittedName>
        <fullName evidence="1">Uncharacterized protein</fullName>
    </submittedName>
</protein>